<dbReference type="OrthoDB" id="7391077at2"/>
<dbReference type="EMBL" id="AP017655">
    <property type="protein sequence ID" value="BAV65226.1"/>
    <property type="molecule type" value="Genomic_DNA"/>
</dbReference>
<feature type="domain" description="ABC-type transport auxiliary lipoprotein component" evidence="1">
    <location>
        <begin position="40"/>
        <end position="199"/>
    </location>
</feature>
<dbReference type="Pfam" id="PF03886">
    <property type="entry name" value="ABC_trans_aux"/>
    <property type="match status" value="1"/>
</dbReference>
<dbReference type="SUPFAM" id="SSF159594">
    <property type="entry name" value="XCC0632-like"/>
    <property type="match status" value="1"/>
</dbReference>
<gene>
    <name evidence="2" type="ORF">SCLO_1021860</name>
</gene>
<dbReference type="RefSeq" id="WP_066517164.1">
    <property type="nucleotide sequence ID" value="NZ_AP017655.1"/>
</dbReference>
<dbReference type="AlphaFoldDB" id="A0A1E1F3X5"/>
<keyword evidence="3" id="KW-1185">Reference proteome</keyword>
<evidence type="ECO:0000259" key="1">
    <source>
        <dbReference type="Pfam" id="PF03886"/>
    </source>
</evidence>
<sequence>MFHMKQHKAPRMAVAALTLSLLLGGCVSFGAKPPQQLLSLSPAQRVTAGTAANVAQAPSLVVADPEAPKILDTVRVPVRMSPTSIAYVTKVQWSDTPRHLFQGLLAETIAASGTRIVLDPGQYTGVPGQRLMGALVDFGIDEQSHSAIVTYDAILANPGGTILARQRFSAQQPLSGKIGPETVGGPLNAAANKVAADVAAWLPTVAQP</sequence>
<protein>
    <submittedName>
        <fullName evidence="2">ABC transporter</fullName>
    </submittedName>
</protein>
<dbReference type="Gene3D" id="3.40.50.10610">
    <property type="entry name" value="ABC-type transport auxiliary lipoprotein component"/>
    <property type="match status" value="1"/>
</dbReference>
<dbReference type="PROSITE" id="PS51257">
    <property type="entry name" value="PROKAR_LIPOPROTEIN"/>
    <property type="match status" value="1"/>
</dbReference>
<accession>A0A1E1F3X5</accession>
<organism evidence="2 3">
    <name type="scientific">Sphingobium cloacae</name>
    <dbReference type="NCBI Taxonomy" id="120107"/>
    <lineage>
        <taxon>Bacteria</taxon>
        <taxon>Pseudomonadati</taxon>
        <taxon>Pseudomonadota</taxon>
        <taxon>Alphaproteobacteria</taxon>
        <taxon>Sphingomonadales</taxon>
        <taxon>Sphingomonadaceae</taxon>
        <taxon>Sphingobium</taxon>
    </lineage>
</organism>
<dbReference type="InterPro" id="IPR005586">
    <property type="entry name" value="ABC_trans_aux"/>
</dbReference>
<evidence type="ECO:0000313" key="3">
    <source>
        <dbReference type="Proteomes" id="UP000218272"/>
    </source>
</evidence>
<reference evidence="2 3" key="1">
    <citation type="submission" date="2016-10" db="EMBL/GenBank/DDBJ databases">
        <title>Complete Genome Sequence of the Nonylphenol-Degrading Bacterium Sphingobium cloacae JCM 10874T.</title>
        <authorList>
            <person name="Ootsuka M."/>
            <person name="Nishizawa T."/>
            <person name="Ohta H."/>
        </authorList>
    </citation>
    <scope>NUCLEOTIDE SEQUENCE [LARGE SCALE GENOMIC DNA]</scope>
    <source>
        <strain evidence="2 3">JCM 10874</strain>
    </source>
</reference>
<dbReference type="Proteomes" id="UP000218272">
    <property type="component" value="Chromosome SCLO_1"/>
</dbReference>
<name>A0A1E1F3X5_9SPHN</name>
<proteinExistence type="predicted"/>
<evidence type="ECO:0000313" key="2">
    <source>
        <dbReference type="EMBL" id="BAV65226.1"/>
    </source>
</evidence>
<dbReference type="KEGG" id="sclo:SCLO_1021860"/>